<evidence type="ECO:0000256" key="9">
    <source>
        <dbReference type="ARBA" id="ARBA00074115"/>
    </source>
</evidence>
<comment type="cofactor">
    <cofactor evidence="1">
        <name>FAD</name>
        <dbReference type="ChEBI" id="CHEBI:57692"/>
    </cofactor>
</comment>
<dbReference type="EMBL" id="LQOW01000002">
    <property type="protein sequence ID" value="ORV64866.1"/>
    <property type="molecule type" value="Genomic_DNA"/>
</dbReference>
<evidence type="ECO:0000256" key="7">
    <source>
        <dbReference type="ARBA" id="ARBA00023033"/>
    </source>
</evidence>
<evidence type="ECO:0000256" key="5">
    <source>
        <dbReference type="ARBA" id="ARBA00022857"/>
    </source>
</evidence>
<reference evidence="10 11" key="1">
    <citation type="submission" date="2016-01" db="EMBL/GenBank/DDBJ databases">
        <title>The new phylogeny of the genus Mycobacterium.</title>
        <authorList>
            <person name="Tarcisio F."/>
            <person name="Conor M."/>
            <person name="Antonella G."/>
            <person name="Elisabetta G."/>
            <person name="Giulia F.S."/>
            <person name="Sara T."/>
            <person name="Anna F."/>
            <person name="Clotilde B."/>
            <person name="Roberto B."/>
            <person name="Veronica D.S."/>
            <person name="Fabio R."/>
            <person name="Monica P."/>
            <person name="Olivier J."/>
            <person name="Enrico T."/>
            <person name="Nicola S."/>
        </authorList>
    </citation>
    <scope>NUCLEOTIDE SEQUENCE [LARGE SCALE GENOMIC DNA]</scope>
    <source>
        <strain evidence="10 11">DSM 45731</strain>
    </source>
</reference>
<gene>
    <name evidence="10" type="ORF">AWC06_04725</name>
</gene>
<dbReference type="FunFam" id="3.50.50.60:FF:000266">
    <property type="entry name" value="Baeyer-Villiger monooxygenase"/>
    <property type="match status" value="1"/>
</dbReference>
<evidence type="ECO:0000313" key="10">
    <source>
        <dbReference type="EMBL" id="ORV64866.1"/>
    </source>
</evidence>
<dbReference type="OrthoDB" id="5168853at2"/>
<dbReference type="RefSeq" id="WP_085193273.1">
    <property type="nucleotide sequence ID" value="NZ_JACKVI010000014.1"/>
</dbReference>
<dbReference type="STRING" id="1260918.AWC06_04725"/>
<comment type="caution">
    <text evidence="10">The sequence shown here is derived from an EMBL/GenBank/DDBJ whole genome shotgun (WGS) entry which is preliminary data.</text>
</comment>
<accession>A0A1X1V704</accession>
<dbReference type="InterPro" id="IPR051209">
    <property type="entry name" value="FAD-bind_Monooxygenase_sf"/>
</dbReference>
<dbReference type="PANTHER" id="PTHR42877">
    <property type="entry name" value="L-ORNITHINE N(5)-MONOOXYGENASE-RELATED"/>
    <property type="match status" value="1"/>
</dbReference>
<evidence type="ECO:0000256" key="4">
    <source>
        <dbReference type="ARBA" id="ARBA00022827"/>
    </source>
</evidence>
<dbReference type="SUPFAM" id="SSF51905">
    <property type="entry name" value="FAD/NAD(P)-binding domain"/>
    <property type="match status" value="1"/>
</dbReference>
<evidence type="ECO:0000313" key="11">
    <source>
        <dbReference type="Proteomes" id="UP000194000"/>
    </source>
</evidence>
<keyword evidence="6" id="KW-0560">Oxidoreductase</keyword>
<keyword evidence="5" id="KW-0521">NADP</keyword>
<keyword evidence="3" id="KW-0285">Flavoprotein</keyword>
<evidence type="ECO:0000256" key="8">
    <source>
        <dbReference type="ARBA" id="ARBA00057341"/>
    </source>
</evidence>
<sequence>MTVAEPTTEPSAQAPPVHTRAIIIGTGFSGLGMAIALQRQGVDFLILEKADEIGGTWRDNSYPGCACDVPSHLYSFSFEPKATWSKLFSPQPEILDYLKGVTDKYGLRRYIRFGSLVDRAHWDDSEHHWHVFTESGQEYVAQFVISGAGALHIPRLPDIEGIDEFAGAAFHSAQWDHSVDLTGKRVAVIGTGASAIQIVPAIVNDVAQLHMYQRTPPWVVPVPFAPLPTALRQAFATVPGLRLAVRAGIYWGLETVGFAMTQQPGLLRAIEAIGKWNIRRNVRDKELRRKLTPRYRAGCKRILYSGNNYYRAVANPKTTLITERIKRISAEGIVTDDGVEHPVDVIVYATGFHVTDSYTYVDVKGPHGEDLVDRWNREGVVAHRGIAVADVPNLFFLLGPNTGLGHTSVVFMIESQIHYVSEAIAACDRLDAQALAPTRSAQDRFNEELQQKLAGSVWNTGGCSSWYLDEHGVNRTLWSGMTWQYWRATRSLKPAEYRFFGVGTGSPADRPAAAVAN</sequence>
<comment type="function">
    <text evidence="8">Catalyzes a Baeyer-Villiger oxidation reaction, i.e. the insertion of an oxygen atom into a carbon-carbon bond adjacent to a carbonyl, which converts ketones to esters or lactones using NADPH and/or NADH as an electron donor. Thus, can convert bicyclo[3.2.0]hept-2-en-6-one into the oxidative lactone products 2-oxabicyclo[3.3.0]oct-6-en-3-one and 3-oxabicyclo[3.3.0]oct-6-en-2-one. Is also able to catalyze the sulfoxidation of methyl phenyl sulfide (thioanisole).</text>
</comment>
<proteinExistence type="inferred from homology"/>
<dbReference type="FunFam" id="3.50.50.60:FF:000214">
    <property type="entry name" value="PROBABLE MONOOXYGENASE"/>
    <property type="match status" value="1"/>
</dbReference>
<evidence type="ECO:0000256" key="2">
    <source>
        <dbReference type="ARBA" id="ARBA00010139"/>
    </source>
</evidence>
<keyword evidence="11" id="KW-1185">Reference proteome</keyword>
<dbReference type="InterPro" id="IPR036188">
    <property type="entry name" value="FAD/NAD-bd_sf"/>
</dbReference>
<name>A0A1X1V704_9MYCO</name>
<evidence type="ECO:0000256" key="6">
    <source>
        <dbReference type="ARBA" id="ARBA00023002"/>
    </source>
</evidence>
<organism evidence="10 11">
    <name type="scientific">Mycobacterium fragae</name>
    <dbReference type="NCBI Taxonomy" id="1260918"/>
    <lineage>
        <taxon>Bacteria</taxon>
        <taxon>Bacillati</taxon>
        <taxon>Actinomycetota</taxon>
        <taxon>Actinomycetes</taxon>
        <taxon>Mycobacteriales</taxon>
        <taxon>Mycobacteriaceae</taxon>
        <taxon>Mycobacterium</taxon>
    </lineage>
</organism>
<evidence type="ECO:0000256" key="1">
    <source>
        <dbReference type="ARBA" id="ARBA00001974"/>
    </source>
</evidence>
<dbReference type="Gene3D" id="3.50.50.60">
    <property type="entry name" value="FAD/NAD(P)-binding domain"/>
    <property type="match status" value="2"/>
</dbReference>
<comment type="similarity">
    <text evidence="2">Belongs to the FAD-binding monooxygenase family.</text>
</comment>
<dbReference type="PANTHER" id="PTHR42877:SF4">
    <property type="entry name" value="FAD_NAD(P)-BINDING DOMAIN-CONTAINING PROTEIN-RELATED"/>
    <property type="match status" value="1"/>
</dbReference>
<dbReference type="AlphaFoldDB" id="A0A1X1V704"/>
<dbReference type="Pfam" id="PF13738">
    <property type="entry name" value="Pyr_redox_3"/>
    <property type="match status" value="1"/>
</dbReference>
<keyword evidence="4" id="KW-0274">FAD</keyword>
<dbReference type="GO" id="GO:0016709">
    <property type="term" value="F:oxidoreductase activity, acting on paired donors, with incorporation or reduction of molecular oxygen, NAD(P)H as one donor, and incorporation of one atom of oxygen"/>
    <property type="evidence" value="ECO:0007669"/>
    <property type="project" value="UniProtKB-ARBA"/>
</dbReference>
<dbReference type="Proteomes" id="UP000194000">
    <property type="component" value="Unassembled WGS sequence"/>
</dbReference>
<keyword evidence="7 10" id="KW-0503">Monooxygenase</keyword>
<evidence type="ECO:0000256" key="3">
    <source>
        <dbReference type="ARBA" id="ARBA00022630"/>
    </source>
</evidence>
<protein>
    <recommendedName>
        <fullName evidence="9">Baeyer-Villiger monooxygenase</fullName>
    </recommendedName>
</protein>